<feature type="chain" id="PRO_5012732519" evidence="2">
    <location>
        <begin position="24"/>
        <end position="306"/>
    </location>
</feature>
<proteinExistence type="predicted"/>
<keyword evidence="1" id="KW-0175">Coiled coil</keyword>
<evidence type="ECO:0000256" key="2">
    <source>
        <dbReference type="SAM" id="SignalP"/>
    </source>
</evidence>
<dbReference type="Proteomes" id="UP000237351">
    <property type="component" value="Chromosome"/>
</dbReference>
<feature type="coiled-coil region" evidence="1">
    <location>
        <begin position="274"/>
        <end position="301"/>
    </location>
</feature>
<keyword evidence="4" id="KW-1185">Reference proteome</keyword>
<feature type="signal peptide" evidence="2">
    <location>
        <begin position="1"/>
        <end position="23"/>
    </location>
</feature>
<dbReference type="KEGG" id="naf:GQ61_06455"/>
<evidence type="ECO:0000313" key="4">
    <source>
        <dbReference type="Proteomes" id="UP000237351"/>
    </source>
</evidence>
<gene>
    <name evidence="3" type="ORF">GQ61_06455</name>
</gene>
<name>A0A1W6N560_9PROT</name>
<dbReference type="AlphaFoldDB" id="A0A1W6N560"/>
<evidence type="ECO:0000313" key="3">
    <source>
        <dbReference type="EMBL" id="ARN84987.1"/>
    </source>
</evidence>
<reference evidence="3 4" key="1">
    <citation type="submission" date="2014-06" db="EMBL/GenBank/DDBJ databases">
        <title>The genome of the endonuclear symbiont Nucleicultrix amoebiphila.</title>
        <authorList>
            <person name="Schulz F."/>
            <person name="Horn M."/>
        </authorList>
    </citation>
    <scope>NUCLEOTIDE SEQUENCE [LARGE SCALE GENOMIC DNA]</scope>
    <source>
        <strain evidence="3 4">FS5</strain>
    </source>
</reference>
<dbReference type="EMBL" id="CP008743">
    <property type="protein sequence ID" value="ARN84987.1"/>
    <property type="molecule type" value="Genomic_DNA"/>
</dbReference>
<feature type="coiled-coil region" evidence="1">
    <location>
        <begin position="159"/>
        <end position="219"/>
    </location>
</feature>
<accession>A0A1W6N560</accession>
<sequence length="306" mass="34451">MRILLSLGILVSCLASQATLATATLTVEEVVKKTNPIQALQEFSEQHPQETVGLCEEILGNEFYSRADAVGASRIKYLKLPAFCQEFKIKMQKEGPGKIALPSVPTEAQPTLTKPMIGKKLSETVTSKFNVVPEEPVLPKPRAKVVLKAMDFAPESKSVQEEQANLKKADLEIKENLARLAEEADLIHKEKIVRLQMLRQEAEAKLATAQERYDHLSMILGFMREDLGNMKHDFKVFNPDKHQLDSHEQYMEALEQALPMESPHILTPRSQEYLQTASQLLKEANALHSQARLELESIKRDMLELG</sequence>
<evidence type="ECO:0000256" key="1">
    <source>
        <dbReference type="SAM" id="Coils"/>
    </source>
</evidence>
<keyword evidence="2" id="KW-0732">Signal</keyword>
<protein>
    <submittedName>
        <fullName evidence="3">Uncharacterized protein</fullName>
    </submittedName>
</protein>
<dbReference type="RefSeq" id="WP_085784501.1">
    <property type="nucleotide sequence ID" value="NZ_CP008743.1"/>
</dbReference>
<organism evidence="3 4">
    <name type="scientific">Candidatus Nucleicultrix amoebiphila FS5</name>
    <dbReference type="NCBI Taxonomy" id="1414854"/>
    <lineage>
        <taxon>Bacteria</taxon>
        <taxon>Pseudomonadati</taxon>
        <taxon>Pseudomonadota</taxon>
        <taxon>Alphaproteobacteria</taxon>
        <taxon>Holosporales</taxon>
        <taxon>Candidatus Nucleicultricaceae</taxon>
        <taxon>Candidatus Nucleicultrix</taxon>
    </lineage>
</organism>